<keyword evidence="9 12" id="KW-0446">Lipid-binding</keyword>
<reference evidence="15" key="1">
    <citation type="submission" date="2010-03" db="EMBL/GenBank/DDBJ databases">
        <title>The complete genome of Mycoplasma crocodyli MP145.</title>
        <authorList>
            <person name="Glass J.I."/>
            <person name="Durkin A.S."/>
            <person name="Hostetler J."/>
            <person name="Jackson J."/>
            <person name="Johnson J."/>
            <person name="May M.A."/>
            <person name="Paralanov V."/>
            <person name="Radune D."/>
            <person name="Szczypinski B."/>
            <person name="Brown D.R."/>
        </authorList>
    </citation>
    <scope>NUCLEOTIDE SEQUENCE [LARGE SCALE GENOMIC DNA]</scope>
    <source>
        <strain evidence="15">ATCC 51981 / MP145</strain>
    </source>
</reference>
<evidence type="ECO:0000256" key="4">
    <source>
        <dbReference type="ARBA" id="ARBA00022547"/>
    </source>
</evidence>
<dbReference type="STRING" id="512564.MCRO_0371"/>
<dbReference type="InterPro" id="IPR035921">
    <property type="entry name" value="F/V-ATP_Csub_sf"/>
</dbReference>
<dbReference type="Proteomes" id="UP000001845">
    <property type="component" value="Chromosome"/>
</dbReference>
<sequence length="101" mass="10269">MLDKITTLLENTTPVAAEAQKAADKGLGFGLVGIGIGLAMVGVLGTGVGQGFAAGKAAEAVGRNPEAESKIRSMMIIGMAISESSAIYALVISILLLFVYK</sequence>
<evidence type="ECO:0000256" key="12">
    <source>
        <dbReference type="HAMAP-Rule" id="MF_01396"/>
    </source>
</evidence>
<dbReference type="AlphaFoldDB" id="D5E5G4"/>
<keyword evidence="3 12" id="KW-0813">Transport</keyword>
<dbReference type="SUPFAM" id="SSF81333">
    <property type="entry name" value="F1F0 ATP synthase subunit C"/>
    <property type="match status" value="1"/>
</dbReference>
<dbReference type="eggNOG" id="COG0636">
    <property type="taxonomic scope" value="Bacteria"/>
</dbReference>
<proteinExistence type="inferred from homology"/>
<evidence type="ECO:0000256" key="1">
    <source>
        <dbReference type="ARBA" id="ARBA00004141"/>
    </source>
</evidence>
<dbReference type="PANTHER" id="PTHR10031">
    <property type="entry name" value="ATP SYNTHASE LIPID-BINDING PROTEIN, MITOCHONDRIAL"/>
    <property type="match status" value="1"/>
</dbReference>
<dbReference type="GO" id="GO:0033177">
    <property type="term" value="C:proton-transporting two-sector ATPase complex, proton-transporting domain"/>
    <property type="evidence" value="ECO:0007669"/>
    <property type="project" value="InterPro"/>
</dbReference>
<dbReference type="HOGENOM" id="CLU_148047_2_2_14"/>
<dbReference type="GO" id="GO:0045259">
    <property type="term" value="C:proton-transporting ATP synthase complex"/>
    <property type="evidence" value="ECO:0007669"/>
    <property type="project" value="UniProtKB-KW"/>
</dbReference>
<dbReference type="GO" id="GO:0016787">
    <property type="term" value="F:hydrolase activity"/>
    <property type="evidence" value="ECO:0007669"/>
    <property type="project" value="UniProtKB-KW"/>
</dbReference>
<comment type="function">
    <text evidence="12">F(1)F(0) ATP synthase produces ATP from ADP in the presence of a proton or sodium gradient. F-type ATPases consist of two structural domains, F(1) containing the extramembraneous catalytic core and F(0) containing the membrane proton channel, linked together by a central stalk and a peripheral stalk. During catalysis, ATP synthesis in the catalytic domain of F(1) is coupled via a rotary mechanism of the central stalk subunits to proton translocation.</text>
</comment>
<reference key="2">
    <citation type="submission" date="2010-03" db="EMBL/GenBank/DDBJ databases">
        <authorList>
            <person name="Ma Z."/>
            <person name="Wang X."/>
            <person name="Liu H."/>
        </authorList>
    </citation>
    <scope>NUCLEOTIDE SEQUENCE</scope>
    <source>
        <strain>MP145</strain>
    </source>
</reference>
<dbReference type="PANTHER" id="PTHR10031:SF0">
    <property type="entry name" value="ATPASE PROTEIN 9"/>
    <property type="match status" value="1"/>
</dbReference>
<evidence type="ECO:0000256" key="11">
    <source>
        <dbReference type="ARBA" id="ARBA00023310"/>
    </source>
</evidence>
<organism evidence="14 15">
    <name type="scientific">Mycoplasma crocodyli (strain ATCC 51981 / MP145)</name>
    <dbReference type="NCBI Taxonomy" id="512564"/>
    <lineage>
        <taxon>Bacteria</taxon>
        <taxon>Bacillati</taxon>
        <taxon>Mycoplasmatota</taxon>
        <taxon>Mollicutes</taxon>
        <taxon>Mycoplasmataceae</taxon>
        <taxon>Mycoplasma</taxon>
    </lineage>
</organism>
<keyword evidence="5 12" id="KW-0812">Transmembrane</keyword>
<evidence type="ECO:0000256" key="6">
    <source>
        <dbReference type="ARBA" id="ARBA00022781"/>
    </source>
</evidence>
<dbReference type="Gene3D" id="1.20.120.610">
    <property type="entry name" value="lithium bound rotor ring of v- atpase"/>
    <property type="match status" value="1"/>
</dbReference>
<keyword evidence="6 12" id="KW-0375">Hydrogen ion transport</keyword>
<feature type="transmembrane region" description="Helical" evidence="12">
    <location>
        <begin position="74"/>
        <end position="100"/>
    </location>
</feature>
<dbReference type="PRINTS" id="PR00124">
    <property type="entry name" value="ATPASEC"/>
</dbReference>
<keyword evidence="11 12" id="KW-0066">ATP synthesis</keyword>
<evidence type="ECO:0000256" key="8">
    <source>
        <dbReference type="ARBA" id="ARBA00023065"/>
    </source>
</evidence>
<evidence type="ECO:0000313" key="15">
    <source>
        <dbReference type="Proteomes" id="UP000001845"/>
    </source>
</evidence>
<keyword evidence="4 12" id="KW-0138">CF(0)</keyword>
<accession>D5E5G4</accession>
<evidence type="ECO:0000256" key="9">
    <source>
        <dbReference type="ARBA" id="ARBA00023121"/>
    </source>
</evidence>
<feature type="transmembrane region" description="Helical" evidence="12">
    <location>
        <begin position="29"/>
        <end position="53"/>
    </location>
</feature>
<dbReference type="HAMAP" id="MF_01396">
    <property type="entry name" value="ATP_synth_c_bact"/>
    <property type="match status" value="1"/>
</dbReference>
<reference evidence="14 15" key="3">
    <citation type="journal article" date="2011" name="J. Bacteriol.">
        <title>Genome sequences of Mycoplasma alligatoris A21JP2T and Mycoplasma crocodyli MP145T.</title>
        <authorList>
            <person name="Brown D.R."/>
            <person name="Farmerie W.G."/>
            <person name="May M."/>
            <person name="Benders G.A."/>
            <person name="Durkin A.S."/>
            <person name="Hlavinka K."/>
            <person name="Hostetler J."/>
            <person name="Jackson J."/>
            <person name="Johnson J."/>
            <person name="Miller R.H."/>
            <person name="Paralanov V."/>
            <person name="Radune D."/>
            <person name="Szczypinski B."/>
            <person name="Glass J.I."/>
        </authorList>
    </citation>
    <scope>NUCLEOTIDE SEQUENCE [LARGE SCALE GENOMIC DNA]</scope>
    <source>
        <strain evidence="15">ATCC 51981 / MP145</strain>
    </source>
</reference>
<dbReference type="CDD" id="cd18184">
    <property type="entry name" value="ATP-synt_Fo_c_NaATPase"/>
    <property type="match status" value="1"/>
</dbReference>
<dbReference type="InterPro" id="IPR005953">
    <property type="entry name" value="ATP_synth_csu_bac/chlpt"/>
</dbReference>
<dbReference type="EMBL" id="CP001991">
    <property type="protein sequence ID" value="ADE19431.1"/>
    <property type="molecule type" value="Genomic_DNA"/>
</dbReference>
<evidence type="ECO:0000259" key="13">
    <source>
        <dbReference type="Pfam" id="PF00137"/>
    </source>
</evidence>
<comment type="function">
    <text evidence="12">Key component of the F(0) channel; it plays a direct role in translocation across the membrane. A homomeric c-ring of between 10-14 subunits forms the central stalk rotor element with the F(1) delta and epsilon subunits.</text>
</comment>
<dbReference type="OrthoDB" id="9810379at2"/>
<dbReference type="KEGG" id="mcd:MCRO_0371"/>
<evidence type="ECO:0000313" key="14">
    <source>
        <dbReference type="EMBL" id="ADE19431.1"/>
    </source>
</evidence>
<dbReference type="GO" id="GO:0008289">
    <property type="term" value="F:lipid binding"/>
    <property type="evidence" value="ECO:0007669"/>
    <property type="project" value="UniProtKB-KW"/>
</dbReference>
<feature type="site" description="Reversibly protonated during proton transport" evidence="12">
    <location>
        <position position="83"/>
    </location>
</feature>
<dbReference type="NCBIfam" id="TIGR01260">
    <property type="entry name" value="ATP_synt_c"/>
    <property type="match status" value="1"/>
</dbReference>
<comment type="similarity">
    <text evidence="2 12">Belongs to the ATPase C chain family.</text>
</comment>
<evidence type="ECO:0000256" key="10">
    <source>
        <dbReference type="ARBA" id="ARBA00023136"/>
    </source>
</evidence>
<dbReference type="Pfam" id="PF00137">
    <property type="entry name" value="ATP-synt_C"/>
    <property type="match status" value="1"/>
</dbReference>
<dbReference type="InterPro" id="IPR020537">
    <property type="entry name" value="ATP_synth_F0_csu_DDCD_BS"/>
</dbReference>
<feature type="domain" description="V-ATPase proteolipid subunit C-like" evidence="13">
    <location>
        <begin position="34"/>
        <end position="96"/>
    </location>
</feature>
<evidence type="ECO:0000256" key="3">
    <source>
        <dbReference type="ARBA" id="ARBA00022448"/>
    </source>
</evidence>
<keyword evidence="12" id="KW-1003">Cell membrane</keyword>
<dbReference type="InterPro" id="IPR002379">
    <property type="entry name" value="ATPase_proteolipid_c-like_dom"/>
</dbReference>
<dbReference type="RefSeq" id="WP_013054208.1">
    <property type="nucleotide sequence ID" value="NC_014014.1"/>
</dbReference>
<evidence type="ECO:0000256" key="5">
    <source>
        <dbReference type="ARBA" id="ARBA00022692"/>
    </source>
</evidence>
<evidence type="ECO:0000256" key="7">
    <source>
        <dbReference type="ARBA" id="ARBA00022989"/>
    </source>
</evidence>
<keyword evidence="10 12" id="KW-0472">Membrane</keyword>
<dbReference type="GO" id="GO:0046933">
    <property type="term" value="F:proton-transporting ATP synthase activity, rotational mechanism"/>
    <property type="evidence" value="ECO:0007669"/>
    <property type="project" value="UniProtKB-UniRule"/>
</dbReference>
<keyword evidence="7 12" id="KW-1133">Transmembrane helix</keyword>
<keyword evidence="14" id="KW-0378">Hydrolase</keyword>
<keyword evidence="15" id="KW-1185">Reference proteome</keyword>
<evidence type="ECO:0000256" key="2">
    <source>
        <dbReference type="ARBA" id="ARBA00006704"/>
    </source>
</evidence>
<gene>
    <name evidence="12 14" type="primary">atpE</name>
    <name evidence="14" type="ordered locus">MCRO_0371</name>
</gene>
<keyword evidence="8 12" id="KW-0406">Ion transport</keyword>
<name>D5E5G4_MYCCM</name>
<protein>
    <recommendedName>
        <fullName evidence="12">ATP synthase subunit c</fullName>
    </recommendedName>
    <alternativeName>
        <fullName evidence="12">ATP synthase F(0) sector subunit c</fullName>
    </alternativeName>
    <alternativeName>
        <fullName evidence="12">F-type ATPase subunit c</fullName>
        <shortName evidence="12">F-ATPase subunit c</shortName>
    </alternativeName>
    <alternativeName>
        <fullName evidence="12">Lipid-binding protein</fullName>
    </alternativeName>
</protein>
<dbReference type="InterPro" id="IPR000454">
    <property type="entry name" value="ATP_synth_F0_csu"/>
</dbReference>
<comment type="subcellular location">
    <subcellularLocation>
        <location evidence="12">Cell membrane</location>
        <topology evidence="12">Multi-pass membrane protein</topology>
    </subcellularLocation>
    <subcellularLocation>
        <location evidence="1">Membrane</location>
        <topology evidence="1">Multi-pass membrane protein</topology>
    </subcellularLocation>
</comment>
<dbReference type="GO" id="GO:0005886">
    <property type="term" value="C:plasma membrane"/>
    <property type="evidence" value="ECO:0007669"/>
    <property type="project" value="UniProtKB-SubCell"/>
</dbReference>
<comment type="subunit">
    <text evidence="12">F-type ATPases have 2 components, F(1) - the catalytic core - and F(0) - the membrane proton channel. F(1) has five subunits: alpha(3), beta(3), gamma(1), delta(1), epsilon(1). F(0) has three main subunits: a(1), b(2) and c(10-14). The alpha and beta chains form an alternating ring which encloses part of the gamma chain. F(1) is attached to F(0) by a central stalk formed by the gamma and epsilon chains, while a peripheral stalk is formed by the delta and b chains.</text>
</comment>
<dbReference type="PROSITE" id="PS00605">
    <property type="entry name" value="ATPASE_C"/>
    <property type="match status" value="1"/>
</dbReference>